<dbReference type="EMBL" id="CAJVQB010003268">
    <property type="protein sequence ID" value="CAG8602963.1"/>
    <property type="molecule type" value="Genomic_DNA"/>
</dbReference>
<gene>
    <name evidence="2" type="ORF">GMARGA_LOCUS6977</name>
</gene>
<name>A0ABN7UKL7_GIGMA</name>
<accession>A0ABN7UKL7</accession>
<comment type="caution">
    <text evidence="2">The sequence shown here is derived from an EMBL/GenBank/DDBJ whole genome shotgun (WGS) entry which is preliminary data.</text>
</comment>
<dbReference type="Proteomes" id="UP000789901">
    <property type="component" value="Unassembled WGS sequence"/>
</dbReference>
<evidence type="ECO:0000256" key="1">
    <source>
        <dbReference type="SAM" id="MobiDB-lite"/>
    </source>
</evidence>
<reference evidence="2 3" key="1">
    <citation type="submission" date="2021-06" db="EMBL/GenBank/DDBJ databases">
        <authorList>
            <person name="Kallberg Y."/>
            <person name="Tangrot J."/>
            <person name="Rosling A."/>
        </authorList>
    </citation>
    <scope>NUCLEOTIDE SEQUENCE [LARGE SCALE GENOMIC DNA]</scope>
    <source>
        <strain evidence="2 3">120-4 pot B 10/14</strain>
    </source>
</reference>
<feature type="region of interest" description="Disordered" evidence="1">
    <location>
        <begin position="1"/>
        <end position="21"/>
    </location>
</feature>
<evidence type="ECO:0000313" key="2">
    <source>
        <dbReference type="EMBL" id="CAG8602963.1"/>
    </source>
</evidence>
<proteinExistence type="predicted"/>
<protein>
    <submittedName>
        <fullName evidence="2">567_t:CDS:1</fullName>
    </submittedName>
</protein>
<keyword evidence="3" id="KW-1185">Reference proteome</keyword>
<sequence>MDYEEGDRAPYQEKDNEEFEQDNKCVQLCTWDGVDLKGLIFATKS</sequence>
<feature type="compositionally biased region" description="Basic and acidic residues" evidence="1">
    <location>
        <begin position="1"/>
        <end position="14"/>
    </location>
</feature>
<evidence type="ECO:0000313" key="3">
    <source>
        <dbReference type="Proteomes" id="UP000789901"/>
    </source>
</evidence>
<organism evidence="2 3">
    <name type="scientific">Gigaspora margarita</name>
    <dbReference type="NCBI Taxonomy" id="4874"/>
    <lineage>
        <taxon>Eukaryota</taxon>
        <taxon>Fungi</taxon>
        <taxon>Fungi incertae sedis</taxon>
        <taxon>Mucoromycota</taxon>
        <taxon>Glomeromycotina</taxon>
        <taxon>Glomeromycetes</taxon>
        <taxon>Diversisporales</taxon>
        <taxon>Gigasporaceae</taxon>
        <taxon>Gigaspora</taxon>
    </lineage>
</organism>